<sequence length="111" mass="12640">MYKLCVYIPASHLETVKQALFQAGAGRIGDYDSCCWQVLGCGQFRPLPGSQPFIGGSGQVEQVEEYRVEMVCMDNYVDTALEALYRAHPYEEPAFDVWRLDERCATTHKQR</sequence>
<dbReference type="EMBL" id="JBGMEL010000003">
    <property type="protein sequence ID" value="MFA0789769.1"/>
    <property type="molecule type" value="Genomic_DNA"/>
</dbReference>
<dbReference type="InterPro" id="IPR015867">
    <property type="entry name" value="N-reg_PII/ATP_PRibTrfase_C"/>
</dbReference>
<dbReference type="PANTHER" id="PTHR41774">
    <property type="match status" value="1"/>
</dbReference>
<reference evidence="1 2" key="1">
    <citation type="submission" date="2024-08" db="EMBL/GenBank/DDBJ databases">
        <authorList>
            <person name="Ishaq N."/>
        </authorList>
    </citation>
    <scope>NUCLEOTIDE SEQUENCE [LARGE SCALE GENOMIC DNA]</scope>
    <source>
        <strain evidence="1 2">JCM 30400</strain>
    </source>
</reference>
<accession>A0ABV4NL39</accession>
<gene>
    <name evidence="1" type="ORF">ACCI51_04370</name>
</gene>
<evidence type="ECO:0000313" key="2">
    <source>
        <dbReference type="Proteomes" id="UP001569414"/>
    </source>
</evidence>
<proteinExistence type="predicted"/>
<dbReference type="PANTHER" id="PTHR41774:SF1">
    <property type="entry name" value="NGG1P INTERACTING FACTOR NIF3"/>
    <property type="match status" value="1"/>
</dbReference>
<dbReference type="InterPro" id="IPR036069">
    <property type="entry name" value="DUF34/NIF3_sf"/>
</dbReference>
<organism evidence="1 2">
    <name type="scientific">Microbulbifer echini</name>
    <dbReference type="NCBI Taxonomy" id="1529067"/>
    <lineage>
        <taxon>Bacteria</taxon>
        <taxon>Pseudomonadati</taxon>
        <taxon>Pseudomonadota</taxon>
        <taxon>Gammaproteobacteria</taxon>
        <taxon>Cellvibrionales</taxon>
        <taxon>Microbulbiferaceae</taxon>
        <taxon>Microbulbifer</taxon>
    </lineage>
</organism>
<protein>
    <submittedName>
        <fullName evidence="1">NGG1p interacting factor NIF3</fullName>
    </submittedName>
</protein>
<dbReference type="Proteomes" id="UP001569414">
    <property type="component" value="Unassembled WGS sequence"/>
</dbReference>
<dbReference type="RefSeq" id="WP_299586310.1">
    <property type="nucleotide sequence ID" value="NZ_JBGMEL010000003.1"/>
</dbReference>
<name>A0ABV4NL39_9GAMM</name>
<keyword evidence="2" id="KW-1185">Reference proteome</keyword>
<comment type="caution">
    <text evidence="1">The sequence shown here is derived from an EMBL/GenBank/DDBJ whole genome shotgun (WGS) entry which is preliminary data.</text>
</comment>
<dbReference type="SUPFAM" id="SSF102705">
    <property type="entry name" value="NIF3 (NGG1p interacting factor 3)-like"/>
    <property type="match status" value="1"/>
</dbReference>
<evidence type="ECO:0000313" key="1">
    <source>
        <dbReference type="EMBL" id="MFA0789769.1"/>
    </source>
</evidence>
<dbReference type="Gene3D" id="3.30.70.120">
    <property type="match status" value="1"/>
</dbReference>